<organism>
    <name type="scientific">Culex quinquefasciatus</name>
    <name type="common">Southern house mosquito</name>
    <name type="synonym">Culex pungens</name>
    <dbReference type="NCBI Taxonomy" id="7176"/>
    <lineage>
        <taxon>Eukaryota</taxon>
        <taxon>Metazoa</taxon>
        <taxon>Ecdysozoa</taxon>
        <taxon>Arthropoda</taxon>
        <taxon>Hexapoda</taxon>
        <taxon>Insecta</taxon>
        <taxon>Pterygota</taxon>
        <taxon>Neoptera</taxon>
        <taxon>Endopterygota</taxon>
        <taxon>Diptera</taxon>
        <taxon>Nematocera</taxon>
        <taxon>Culicoidea</taxon>
        <taxon>Culicidae</taxon>
        <taxon>Culicinae</taxon>
        <taxon>Culicini</taxon>
        <taxon>Culex</taxon>
        <taxon>Culex</taxon>
    </lineage>
</organism>
<evidence type="ECO:0000313" key="9">
    <source>
        <dbReference type="Proteomes" id="UP000002320"/>
    </source>
</evidence>
<dbReference type="PANTHER" id="PTHR23259">
    <property type="entry name" value="RIDDLE"/>
    <property type="match status" value="1"/>
</dbReference>
<feature type="chain" id="PRO_5011409207" evidence="5">
    <location>
        <begin position="20"/>
        <end position="92"/>
    </location>
</feature>
<proteinExistence type="inferred from homology"/>
<dbReference type="InterPro" id="IPR051368">
    <property type="entry name" value="SerProtInhib-TIL_Domain"/>
</dbReference>
<dbReference type="FunFam" id="2.10.25.10:FF:000055">
    <property type="entry name" value="alpha-tectorin isoform X1"/>
    <property type="match status" value="1"/>
</dbReference>
<dbReference type="OrthoDB" id="7737399at2759"/>
<dbReference type="CDD" id="cd19941">
    <property type="entry name" value="TIL"/>
    <property type="match status" value="1"/>
</dbReference>
<dbReference type="VEuPathDB" id="VectorBase:CQUJHB012060"/>
<dbReference type="FunCoup" id="B0XBB2">
    <property type="interactions" value="33"/>
</dbReference>
<feature type="domain" description="TIL" evidence="6">
    <location>
        <begin position="27"/>
        <end position="82"/>
    </location>
</feature>
<dbReference type="Gene3D" id="2.10.25.10">
    <property type="entry name" value="Laminin"/>
    <property type="match status" value="1"/>
</dbReference>
<reference evidence="7" key="1">
    <citation type="submission" date="2007-03" db="EMBL/GenBank/DDBJ databases">
        <title>Annotation of Culex pipiens quinquefasciatus.</title>
        <authorList>
            <consortium name="The Broad Institute Genome Sequencing Platform"/>
            <person name="Atkinson P.W."/>
            <person name="Hemingway J."/>
            <person name="Christensen B.M."/>
            <person name="Higgs S."/>
            <person name="Kodira C."/>
            <person name="Hannick L."/>
            <person name="Megy K."/>
            <person name="O'Leary S."/>
            <person name="Pearson M."/>
            <person name="Haas B.J."/>
            <person name="Mauceli E."/>
            <person name="Wortman J.R."/>
            <person name="Lee N.H."/>
            <person name="Guigo R."/>
            <person name="Stanke M."/>
            <person name="Alvarado L."/>
            <person name="Amedeo P."/>
            <person name="Antoine C.H."/>
            <person name="Arensburger P."/>
            <person name="Bidwell S.L."/>
            <person name="Crawford M."/>
            <person name="Camaro F."/>
            <person name="Devon K."/>
            <person name="Engels R."/>
            <person name="Hammond M."/>
            <person name="Howarth C."/>
            <person name="Koehrsen M."/>
            <person name="Lawson D."/>
            <person name="Montgomery P."/>
            <person name="Nene V."/>
            <person name="Nusbaum C."/>
            <person name="Puiu D."/>
            <person name="Romero-Severson J."/>
            <person name="Severson D.W."/>
            <person name="Shumway M."/>
            <person name="Sisk P."/>
            <person name="Stolte C."/>
            <person name="Zeng Q."/>
            <person name="Eisenstadt E."/>
            <person name="Fraser-Liggett C."/>
            <person name="Strausberg R."/>
            <person name="Galagan J."/>
            <person name="Birren B."/>
            <person name="Collins F.H."/>
        </authorList>
    </citation>
    <scope>NUCLEOTIDE SEQUENCE [LARGE SCALE GENOMIC DNA]</scope>
    <source>
        <strain evidence="7">JHB</strain>
    </source>
</reference>
<dbReference type="InterPro" id="IPR036084">
    <property type="entry name" value="Ser_inhib-like_sf"/>
</dbReference>
<dbReference type="Proteomes" id="UP000002320">
    <property type="component" value="Unassembled WGS sequence"/>
</dbReference>
<evidence type="ECO:0000259" key="6">
    <source>
        <dbReference type="Pfam" id="PF01826"/>
    </source>
</evidence>
<dbReference type="OMA" id="NETFLPC"/>
<evidence type="ECO:0000313" key="8">
    <source>
        <dbReference type="EnsemblMetazoa" id="CPIJ016734-PA"/>
    </source>
</evidence>
<comment type="similarity">
    <text evidence="1">Belongs to the serine protease inhibitor-like (TIL domain-containing) family.</text>
</comment>
<dbReference type="Pfam" id="PF01826">
    <property type="entry name" value="TIL"/>
    <property type="match status" value="1"/>
</dbReference>
<evidence type="ECO:0000256" key="4">
    <source>
        <dbReference type="ARBA" id="ARBA00023157"/>
    </source>
</evidence>
<dbReference type="AlphaFoldDB" id="B0XBB2"/>
<evidence type="ECO:0000313" key="7">
    <source>
        <dbReference type="EMBL" id="EDS44203.1"/>
    </source>
</evidence>
<keyword evidence="4" id="KW-1015">Disulfide bond</keyword>
<dbReference type="VEuPathDB" id="VectorBase:CPIJ016734"/>
<evidence type="ECO:0000256" key="1">
    <source>
        <dbReference type="ARBA" id="ARBA00007611"/>
    </source>
</evidence>
<reference evidence="8" key="2">
    <citation type="submission" date="2021-02" db="UniProtKB">
        <authorList>
            <consortium name="EnsemblMetazoa"/>
        </authorList>
    </citation>
    <scope>IDENTIFICATION</scope>
    <source>
        <strain evidence="8">JHB</strain>
    </source>
</reference>
<dbReference type="HOGENOM" id="CLU_156801_0_1_1"/>
<protein>
    <submittedName>
        <fullName evidence="7">Cysteine-rich venom protein</fullName>
    </submittedName>
</protein>
<dbReference type="PANTHER" id="PTHR23259:SF70">
    <property type="entry name" value="ACCESSORY GLAND PROTEIN ACP62F-RELATED"/>
    <property type="match status" value="1"/>
</dbReference>
<keyword evidence="2" id="KW-0646">Protease inhibitor</keyword>
<dbReference type="InParanoid" id="B0XBB2"/>
<dbReference type="GO" id="GO:0004867">
    <property type="term" value="F:serine-type endopeptidase inhibitor activity"/>
    <property type="evidence" value="ECO:0007669"/>
    <property type="project" value="UniProtKB-KW"/>
</dbReference>
<gene>
    <name evidence="8" type="primary">6050298</name>
    <name evidence="7" type="ORF">CpipJ_CPIJ016734</name>
</gene>
<evidence type="ECO:0000256" key="3">
    <source>
        <dbReference type="ARBA" id="ARBA00022900"/>
    </source>
</evidence>
<sequence>MKIILLSALIAICFYTCAAQTGAPIKCGPNETFDKCGPSCPETCESKLYPPPPCVQQCRRGCFCNLGYVRNTAGECVPTGECWPKPVTTGKN</sequence>
<dbReference type="KEGG" id="cqu:CpipJ_CPIJ016734"/>
<accession>B0XBB2</accession>
<keyword evidence="9" id="KW-1185">Reference proteome</keyword>
<evidence type="ECO:0000256" key="5">
    <source>
        <dbReference type="SAM" id="SignalP"/>
    </source>
</evidence>
<name>B0XBB2_CULQU</name>
<dbReference type="SUPFAM" id="SSF57567">
    <property type="entry name" value="Serine protease inhibitors"/>
    <property type="match status" value="1"/>
</dbReference>
<keyword evidence="5" id="KW-0732">Signal</keyword>
<dbReference type="InterPro" id="IPR002919">
    <property type="entry name" value="TIL_dom"/>
</dbReference>
<feature type="signal peptide" evidence="5">
    <location>
        <begin position="1"/>
        <end position="19"/>
    </location>
</feature>
<dbReference type="STRING" id="7176.B0XBB2"/>
<evidence type="ECO:0000256" key="2">
    <source>
        <dbReference type="ARBA" id="ARBA00022690"/>
    </source>
</evidence>
<dbReference type="EnsemblMetazoa" id="CPIJ016734-RA">
    <property type="protein sequence ID" value="CPIJ016734-PA"/>
    <property type="gene ID" value="CPIJ016734"/>
</dbReference>
<dbReference type="EMBL" id="DS232623">
    <property type="protein sequence ID" value="EDS44203.1"/>
    <property type="molecule type" value="Genomic_DNA"/>
</dbReference>
<keyword evidence="3" id="KW-0722">Serine protease inhibitor</keyword>